<organism evidence="3 4">
    <name type="scientific">Lichenibacterium ramalinae</name>
    <dbReference type="NCBI Taxonomy" id="2316527"/>
    <lineage>
        <taxon>Bacteria</taxon>
        <taxon>Pseudomonadati</taxon>
        <taxon>Pseudomonadota</taxon>
        <taxon>Alphaproteobacteria</taxon>
        <taxon>Hyphomicrobiales</taxon>
        <taxon>Lichenihabitantaceae</taxon>
        <taxon>Lichenibacterium</taxon>
    </lineage>
</organism>
<dbReference type="GO" id="GO:0016779">
    <property type="term" value="F:nucleotidyltransferase activity"/>
    <property type="evidence" value="ECO:0007669"/>
    <property type="project" value="UniProtKB-ARBA"/>
</dbReference>
<dbReference type="PANTHER" id="PTHR43777">
    <property type="entry name" value="MOLYBDENUM COFACTOR CYTIDYLYLTRANSFERASE"/>
    <property type="match status" value="1"/>
</dbReference>
<protein>
    <submittedName>
        <fullName evidence="3">Nucleotidyltransferase family protein</fullName>
    </submittedName>
</protein>
<dbReference type="Proteomes" id="UP000289411">
    <property type="component" value="Unassembled WGS sequence"/>
</dbReference>
<dbReference type="SUPFAM" id="SSF53448">
    <property type="entry name" value="Nucleotide-diphospho-sugar transferases"/>
    <property type="match status" value="1"/>
</dbReference>
<dbReference type="OrthoDB" id="9779263at2"/>
<accession>A0A4Q2RI22</accession>
<keyword evidence="1" id="KW-0460">Magnesium</keyword>
<dbReference type="EMBL" id="QYBC01000004">
    <property type="protein sequence ID" value="RYB06414.1"/>
    <property type="molecule type" value="Genomic_DNA"/>
</dbReference>
<name>A0A4Q2RI22_9HYPH</name>
<evidence type="ECO:0000313" key="3">
    <source>
        <dbReference type="EMBL" id="RYB06414.1"/>
    </source>
</evidence>
<feature type="domain" description="MobA-like NTP transferase" evidence="2">
    <location>
        <begin position="6"/>
        <end position="171"/>
    </location>
</feature>
<dbReference type="Gene3D" id="3.90.550.10">
    <property type="entry name" value="Spore Coat Polysaccharide Biosynthesis Protein SpsA, Chain A"/>
    <property type="match status" value="1"/>
</dbReference>
<evidence type="ECO:0000313" key="4">
    <source>
        <dbReference type="Proteomes" id="UP000289411"/>
    </source>
</evidence>
<dbReference type="Pfam" id="PF12804">
    <property type="entry name" value="NTP_transf_3"/>
    <property type="match status" value="1"/>
</dbReference>
<evidence type="ECO:0000256" key="1">
    <source>
        <dbReference type="ARBA" id="ARBA00022842"/>
    </source>
</evidence>
<reference evidence="3 4" key="1">
    <citation type="submission" date="2018-09" db="EMBL/GenBank/DDBJ databases">
        <authorList>
            <person name="Grouzdev D.S."/>
            <person name="Krutkina M.S."/>
        </authorList>
    </citation>
    <scope>NUCLEOTIDE SEQUENCE [LARGE SCALE GENOMIC DNA]</scope>
    <source>
        <strain evidence="3 4">RmlP001</strain>
    </source>
</reference>
<dbReference type="InterPro" id="IPR029044">
    <property type="entry name" value="Nucleotide-diphossugar_trans"/>
</dbReference>
<proteinExistence type="predicted"/>
<dbReference type="PANTHER" id="PTHR43777:SF1">
    <property type="entry name" value="MOLYBDENUM COFACTOR CYTIDYLYLTRANSFERASE"/>
    <property type="match status" value="1"/>
</dbReference>
<evidence type="ECO:0000259" key="2">
    <source>
        <dbReference type="Pfam" id="PF12804"/>
    </source>
</evidence>
<comment type="caution">
    <text evidence="3">The sequence shown here is derived from an EMBL/GenBank/DDBJ whole genome shotgun (WGS) entry which is preliminary data.</text>
</comment>
<dbReference type="CDD" id="cd04182">
    <property type="entry name" value="GT_2_like_f"/>
    <property type="match status" value="1"/>
</dbReference>
<gene>
    <name evidence="3" type="ORF">D3272_06630</name>
</gene>
<dbReference type="InterPro" id="IPR025877">
    <property type="entry name" value="MobA-like_NTP_Trfase"/>
</dbReference>
<sequence>MRPVAAVLLAAGLGSRFRAADPSLATKLVAEVDGVPLVRRAAEAALASRAGPLVVVTGHAADAVRATLQGLPFTLVHNPDFAGGMASSLRAGLAALPQEAAGALVLLGDMPAVAVATLDRLVAAFAAAPEAEAVVPVHGGRRGNPALLARALFPAAMALGGDEGARRLLSRARVVEVDVADDGVLIDVDEPSALSTQRQRAVP</sequence>
<reference evidence="3 4" key="2">
    <citation type="submission" date="2019-02" db="EMBL/GenBank/DDBJ databases">
        <title>'Lichenibacterium ramalinii' gen. nov. sp. nov., 'Lichenibacterium minor' gen. nov. sp. nov.</title>
        <authorList>
            <person name="Pankratov T."/>
        </authorList>
    </citation>
    <scope>NUCLEOTIDE SEQUENCE [LARGE SCALE GENOMIC DNA]</scope>
    <source>
        <strain evidence="3 4">RmlP001</strain>
    </source>
</reference>
<dbReference type="AlphaFoldDB" id="A0A4Q2RI22"/>
<keyword evidence="4" id="KW-1185">Reference proteome</keyword>
<keyword evidence="3" id="KW-0808">Transferase</keyword>
<dbReference type="RefSeq" id="WP_129218350.1">
    <property type="nucleotide sequence ID" value="NZ_QYBC01000004.1"/>
</dbReference>